<dbReference type="SUPFAM" id="SSF48179">
    <property type="entry name" value="6-phosphogluconate dehydrogenase C-terminal domain-like"/>
    <property type="match status" value="1"/>
</dbReference>
<dbReference type="InterPro" id="IPR013332">
    <property type="entry name" value="KPR_N"/>
</dbReference>
<dbReference type="NCBIfam" id="TIGR00745">
    <property type="entry name" value="apbA_panE"/>
    <property type="match status" value="1"/>
</dbReference>
<dbReference type="NCBIfam" id="NF006083">
    <property type="entry name" value="PRK08229.1"/>
    <property type="match status" value="1"/>
</dbReference>
<dbReference type="GO" id="GO:0015940">
    <property type="term" value="P:pantothenate biosynthetic process"/>
    <property type="evidence" value="ECO:0007669"/>
    <property type="project" value="UniProtKB-UniPathway"/>
</dbReference>
<evidence type="ECO:0000256" key="3">
    <source>
        <dbReference type="ARBA" id="ARBA00013014"/>
    </source>
</evidence>
<dbReference type="EC" id="1.1.1.169" evidence="3 10"/>
<evidence type="ECO:0000256" key="1">
    <source>
        <dbReference type="ARBA" id="ARBA00004994"/>
    </source>
</evidence>
<dbReference type="EMBL" id="JACHWY010000001">
    <property type="protein sequence ID" value="MBB3047049.1"/>
    <property type="molecule type" value="Genomic_DNA"/>
</dbReference>
<reference evidence="13 14" key="1">
    <citation type="submission" date="2020-08" db="EMBL/GenBank/DDBJ databases">
        <title>Genomic Encyclopedia of Type Strains, Phase III (KMG-III): the genomes of soil and plant-associated and newly described type strains.</title>
        <authorList>
            <person name="Whitman W."/>
        </authorList>
    </citation>
    <scope>NUCLEOTIDE SEQUENCE [LARGE SCALE GENOMIC DNA]</scope>
    <source>
        <strain evidence="13 14">CECT 8654</strain>
    </source>
</reference>
<evidence type="ECO:0000256" key="9">
    <source>
        <dbReference type="ARBA" id="ARBA00048793"/>
    </source>
</evidence>
<dbReference type="Proteomes" id="UP000537130">
    <property type="component" value="Unassembled WGS sequence"/>
</dbReference>
<comment type="similarity">
    <text evidence="2 10">Belongs to the ketopantoate reductase family.</text>
</comment>
<gene>
    <name evidence="13" type="ORF">FHR99_001285</name>
</gene>
<evidence type="ECO:0000259" key="12">
    <source>
        <dbReference type="Pfam" id="PF08546"/>
    </source>
</evidence>
<keyword evidence="6 10" id="KW-0521">NADP</keyword>
<dbReference type="UniPathway" id="UPA00028">
    <property type="reaction ID" value="UER00004"/>
</dbReference>
<comment type="pathway">
    <text evidence="1 10">Cofactor biosynthesis; (R)-pantothenate biosynthesis; (R)-pantoate from 3-methyl-2-oxobutanoate: step 2/2.</text>
</comment>
<comment type="caution">
    <text evidence="13">The sequence shown here is derived from an EMBL/GenBank/DDBJ whole genome shotgun (WGS) entry which is preliminary data.</text>
</comment>
<evidence type="ECO:0000256" key="7">
    <source>
        <dbReference type="ARBA" id="ARBA00023002"/>
    </source>
</evidence>
<evidence type="ECO:0000313" key="14">
    <source>
        <dbReference type="Proteomes" id="UP000537130"/>
    </source>
</evidence>
<dbReference type="InterPro" id="IPR008927">
    <property type="entry name" value="6-PGluconate_DH-like_C_sf"/>
</dbReference>
<evidence type="ECO:0000256" key="2">
    <source>
        <dbReference type="ARBA" id="ARBA00007870"/>
    </source>
</evidence>
<dbReference type="PANTHER" id="PTHR43765:SF2">
    <property type="entry name" value="2-DEHYDROPANTOATE 2-REDUCTASE"/>
    <property type="match status" value="1"/>
</dbReference>
<dbReference type="Gene3D" id="1.10.1040.10">
    <property type="entry name" value="N-(1-d-carboxylethyl)-l-norvaline Dehydrogenase, domain 2"/>
    <property type="match status" value="1"/>
</dbReference>
<comment type="catalytic activity">
    <reaction evidence="9 10">
        <text>(R)-pantoate + NADP(+) = 2-dehydropantoate + NADPH + H(+)</text>
        <dbReference type="Rhea" id="RHEA:16233"/>
        <dbReference type="ChEBI" id="CHEBI:11561"/>
        <dbReference type="ChEBI" id="CHEBI:15378"/>
        <dbReference type="ChEBI" id="CHEBI:15980"/>
        <dbReference type="ChEBI" id="CHEBI:57783"/>
        <dbReference type="ChEBI" id="CHEBI:58349"/>
        <dbReference type="EC" id="1.1.1.169"/>
    </reaction>
</comment>
<proteinExistence type="inferred from homology"/>
<comment type="function">
    <text evidence="10">Catalyzes the NADPH-dependent reduction of ketopantoate into pantoic acid.</text>
</comment>
<sequence length="344" mass="37491">MTNPALPKVCIYGAGSIGAYVGGRLQAAGVEVSFIGRERIARQVAEHGLHLTDWQGADIHLPVDTIRFTTEDASATEADVIIVAVKSAATDEVGKALRGRINSDVAVVSLQNGIGNARTLAKHLPDNPVLTGMISFNVLQRGNGHFHAGTEGELMCDPHPRLEALLDYFQAGDLPLELRPDMHAVQWAKLLMNLNNPLNALSGIPLHDELSQRDYRRSLALLIDESLSVLKRSEIRPAKLMPVPMSLLPWVLRTPDWLFARLAKQMLAIDPLARSSMWEDLEAGRVTEIDWINGEVVRQAQKVGASAAANLRVIELVKAAEKGGKRDWSGAELLSELKRALAAP</sequence>
<dbReference type="Pfam" id="PF02558">
    <property type="entry name" value="ApbA"/>
    <property type="match status" value="1"/>
</dbReference>
<evidence type="ECO:0000259" key="11">
    <source>
        <dbReference type="Pfam" id="PF02558"/>
    </source>
</evidence>
<protein>
    <recommendedName>
        <fullName evidence="4 10">2-dehydropantoate 2-reductase</fullName>
        <ecNumber evidence="3 10">1.1.1.169</ecNumber>
    </recommendedName>
    <alternativeName>
        <fullName evidence="8 10">Ketopantoate reductase</fullName>
    </alternativeName>
</protein>
<dbReference type="PANTHER" id="PTHR43765">
    <property type="entry name" value="2-DEHYDROPANTOATE 2-REDUCTASE-RELATED"/>
    <property type="match status" value="1"/>
</dbReference>
<evidence type="ECO:0000256" key="5">
    <source>
        <dbReference type="ARBA" id="ARBA00022655"/>
    </source>
</evidence>
<evidence type="ECO:0000256" key="10">
    <source>
        <dbReference type="RuleBase" id="RU362068"/>
    </source>
</evidence>
<dbReference type="GO" id="GO:0005737">
    <property type="term" value="C:cytoplasm"/>
    <property type="evidence" value="ECO:0007669"/>
    <property type="project" value="TreeGrafter"/>
</dbReference>
<dbReference type="InterPro" id="IPR003710">
    <property type="entry name" value="ApbA"/>
</dbReference>
<evidence type="ECO:0000256" key="6">
    <source>
        <dbReference type="ARBA" id="ARBA00022857"/>
    </source>
</evidence>
<dbReference type="GO" id="GO:0008677">
    <property type="term" value="F:2-dehydropantoate 2-reductase activity"/>
    <property type="evidence" value="ECO:0007669"/>
    <property type="project" value="UniProtKB-EC"/>
</dbReference>
<accession>A0A7W4W444</accession>
<feature type="domain" description="Ketopantoate reductase C-terminal" evidence="12">
    <location>
        <begin position="182"/>
        <end position="321"/>
    </location>
</feature>
<dbReference type="Pfam" id="PF08546">
    <property type="entry name" value="ApbA_C"/>
    <property type="match status" value="1"/>
</dbReference>
<name>A0A7W4W444_9GAMM</name>
<evidence type="ECO:0000256" key="4">
    <source>
        <dbReference type="ARBA" id="ARBA00019465"/>
    </source>
</evidence>
<keyword evidence="14" id="KW-1185">Reference proteome</keyword>
<dbReference type="InterPro" id="IPR013328">
    <property type="entry name" value="6PGD_dom2"/>
</dbReference>
<dbReference type="InterPro" id="IPR036291">
    <property type="entry name" value="NAD(P)-bd_dom_sf"/>
</dbReference>
<organism evidence="13 14">
    <name type="scientific">Litorivivens lipolytica</name>
    <dbReference type="NCBI Taxonomy" id="1524264"/>
    <lineage>
        <taxon>Bacteria</taxon>
        <taxon>Pseudomonadati</taxon>
        <taxon>Pseudomonadota</taxon>
        <taxon>Gammaproteobacteria</taxon>
        <taxon>Litorivivens</taxon>
    </lineage>
</organism>
<dbReference type="RefSeq" id="WP_183409694.1">
    <property type="nucleotide sequence ID" value="NZ_JACHWY010000001.1"/>
</dbReference>
<dbReference type="SUPFAM" id="SSF51735">
    <property type="entry name" value="NAD(P)-binding Rossmann-fold domains"/>
    <property type="match status" value="1"/>
</dbReference>
<keyword evidence="7 10" id="KW-0560">Oxidoreductase</keyword>
<evidence type="ECO:0000256" key="8">
    <source>
        <dbReference type="ARBA" id="ARBA00032024"/>
    </source>
</evidence>
<feature type="domain" description="Ketopantoate reductase N-terminal" evidence="11">
    <location>
        <begin position="9"/>
        <end position="154"/>
    </location>
</feature>
<keyword evidence="5 10" id="KW-0566">Pantothenate biosynthesis</keyword>
<evidence type="ECO:0000313" key="13">
    <source>
        <dbReference type="EMBL" id="MBB3047049.1"/>
    </source>
</evidence>
<dbReference type="AlphaFoldDB" id="A0A7W4W444"/>
<dbReference type="InterPro" id="IPR050838">
    <property type="entry name" value="Ketopantoate_reductase"/>
</dbReference>
<dbReference type="GO" id="GO:0050661">
    <property type="term" value="F:NADP binding"/>
    <property type="evidence" value="ECO:0007669"/>
    <property type="project" value="TreeGrafter"/>
</dbReference>
<dbReference type="Gene3D" id="3.40.50.720">
    <property type="entry name" value="NAD(P)-binding Rossmann-like Domain"/>
    <property type="match status" value="1"/>
</dbReference>
<dbReference type="InterPro" id="IPR013752">
    <property type="entry name" value="KPA_reductase"/>
</dbReference>